<dbReference type="EMBL" id="BPLR01010013">
    <property type="protein sequence ID" value="GIY36127.1"/>
    <property type="molecule type" value="Genomic_DNA"/>
</dbReference>
<evidence type="ECO:0000313" key="2">
    <source>
        <dbReference type="Proteomes" id="UP001054945"/>
    </source>
</evidence>
<evidence type="ECO:0000313" key="1">
    <source>
        <dbReference type="EMBL" id="GIY36127.1"/>
    </source>
</evidence>
<sequence>MFRKKKRGEATSTFCSSSSAYSSALNNEHKTFCHCRRTNASHRNGPRAKSPRRCRHTVKAICCVVLKYPETNEIFIDGRPIWNQLNIL</sequence>
<comment type="caution">
    <text evidence="1">The sequence shown here is derived from an EMBL/GenBank/DDBJ whole genome shotgun (WGS) entry which is preliminary data.</text>
</comment>
<accession>A0AAV4SRP7</accession>
<reference evidence="1 2" key="1">
    <citation type="submission" date="2021-06" db="EMBL/GenBank/DDBJ databases">
        <title>Caerostris extrusa draft genome.</title>
        <authorList>
            <person name="Kono N."/>
            <person name="Arakawa K."/>
        </authorList>
    </citation>
    <scope>NUCLEOTIDE SEQUENCE [LARGE SCALE GENOMIC DNA]</scope>
</reference>
<name>A0AAV4SRP7_CAEEX</name>
<organism evidence="1 2">
    <name type="scientific">Caerostris extrusa</name>
    <name type="common">Bark spider</name>
    <name type="synonym">Caerostris bankana</name>
    <dbReference type="NCBI Taxonomy" id="172846"/>
    <lineage>
        <taxon>Eukaryota</taxon>
        <taxon>Metazoa</taxon>
        <taxon>Ecdysozoa</taxon>
        <taxon>Arthropoda</taxon>
        <taxon>Chelicerata</taxon>
        <taxon>Arachnida</taxon>
        <taxon>Araneae</taxon>
        <taxon>Araneomorphae</taxon>
        <taxon>Entelegynae</taxon>
        <taxon>Araneoidea</taxon>
        <taxon>Araneidae</taxon>
        <taxon>Caerostris</taxon>
    </lineage>
</organism>
<keyword evidence="2" id="KW-1185">Reference proteome</keyword>
<proteinExistence type="predicted"/>
<gene>
    <name evidence="1" type="ORF">CEXT_726191</name>
</gene>
<protein>
    <submittedName>
        <fullName evidence="1">Uncharacterized protein</fullName>
    </submittedName>
</protein>
<dbReference type="Proteomes" id="UP001054945">
    <property type="component" value="Unassembled WGS sequence"/>
</dbReference>
<dbReference type="AlphaFoldDB" id="A0AAV4SRP7"/>